<proteinExistence type="predicted"/>
<dbReference type="Proteomes" id="UP001586593">
    <property type="component" value="Unassembled WGS sequence"/>
</dbReference>
<name>A0ABR3VRL6_9PEZI</name>
<organism evidence="2 3">
    <name type="scientific">Phialemonium thermophilum</name>
    <dbReference type="NCBI Taxonomy" id="223376"/>
    <lineage>
        <taxon>Eukaryota</taxon>
        <taxon>Fungi</taxon>
        <taxon>Dikarya</taxon>
        <taxon>Ascomycota</taxon>
        <taxon>Pezizomycotina</taxon>
        <taxon>Sordariomycetes</taxon>
        <taxon>Sordariomycetidae</taxon>
        <taxon>Cephalothecales</taxon>
        <taxon>Cephalothecaceae</taxon>
        <taxon>Phialemonium</taxon>
    </lineage>
</organism>
<comment type="caution">
    <text evidence="2">The sequence shown here is derived from an EMBL/GenBank/DDBJ whole genome shotgun (WGS) entry which is preliminary data.</text>
</comment>
<evidence type="ECO:0000256" key="1">
    <source>
        <dbReference type="SAM" id="SignalP"/>
    </source>
</evidence>
<accession>A0ABR3VRL6</accession>
<keyword evidence="3" id="KW-1185">Reference proteome</keyword>
<evidence type="ECO:0000313" key="2">
    <source>
        <dbReference type="EMBL" id="KAL1844233.1"/>
    </source>
</evidence>
<protein>
    <submittedName>
        <fullName evidence="2">Uncharacterized protein</fullName>
    </submittedName>
</protein>
<feature type="signal peptide" evidence="1">
    <location>
        <begin position="1"/>
        <end position="16"/>
    </location>
</feature>
<feature type="chain" id="PRO_5045403742" evidence="1">
    <location>
        <begin position="17"/>
        <end position="257"/>
    </location>
</feature>
<keyword evidence="1" id="KW-0732">Signal</keyword>
<gene>
    <name evidence="2" type="ORF">VTK73DRAFT_2634</name>
</gene>
<dbReference type="EMBL" id="JAZHXJ010001751">
    <property type="protein sequence ID" value="KAL1844233.1"/>
    <property type="molecule type" value="Genomic_DNA"/>
</dbReference>
<sequence length="257" mass="25584">MPLSSMILLMAARASARPCLGPVILHVRYGSLGLAAGRNCTRQCESCSTRLRFSPWRPMMRPTRPASTSIVSTLSPAGRAPAPWHVSTAAGRTRAIASVVAAAAAVFPPLVAVGIEVFSESIASLGRAGPRSPVGGASSVVAAAGVAAAVVGRVVVGLDAILRGKGLGLGDGVGDGHGARADRFDGAQVEVAAGRGGGSVGIRARSRRRRRRVARGGLAGICVGRRCRGIAGGAAGRSTGKALLIVGGRGGSGSLGG</sequence>
<reference evidence="2 3" key="1">
    <citation type="journal article" date="2024" name="Commun. Biol.">
        <title>Comparative genomic analysis of thermophilic fungi reveals convergent evolutionary adaptations and gene losses.</title>
        <authorList>
            <person name="Steindorff A.S."/>
            <person name="Aguilar-Pontes M.V."/>
            <person name="Robinson A.J."/>
            <person name="Andreopoulos B."/>
            <person name="LaButti K."/>
            <person name="Kuo A."/>
            <person name="Mondo S."/>
            <person name="Riley R."/>
            <person name="Otillar R."/>
            <person name="Haridas S."/>
            <person name="Lipzen A."/>
            <person name="Grimwood J."/>
            <person name="Schmutz J."/>
            <person name="Clum A."/>
            <person name="Reid I.D."/>
            <person name="Moisan M.C."/>
            <person name="Butler G."/>
            <person name="Nguyen T.T.M."/>
            <person name="Dewar K."/>
            <person name="Conant G."/>
            <person name="Drula E."/>
            <person name="Henrissat B."/>
            <person name="Hansel C."/>
            <person name="Singer S."/>
            <person name="Hutchinson M.I."/>
            <person name="de Vries R.P."/>
            <person name="Natvig D.O."/>
            <person name="Powell A.J."/>
            <person name="Tsang A."/>
            <person name="Grigoriev I.V."/>
        </authorList>
    </citation>
    <scope>NUCLEOTIDE SEQUENCE [LARGE SCALE GENOMIC DNA]</scope>
    <source>
        <strain evidence="2 3">ATCC 24622</strain>
    </source>
</reference>
<evidence type="ECO:0000313" key="3">
    <source>
        <dbReference type="Proteomes" id="UP001586593"/>
    </source>
</evidence>